<sequence length="185" mass="20928">MGILKRCTVVAPLKALSGTPKPSKSQVYMPSLQRKHKERLQHQLKQKNHTPQLEPSTNLSNLDPHTLETHIDSHFSSQPQCPDNASDSDDFDMAQGPSNANDFGNTQEVIEESLTPDQTLYYKHSKTNQIEIDQARWKPQLEGMATAYMDYSYRRLSSLAFNGVVEEGSWQQARAVDFFAAKSFL</sequence>
<organism evidence="2 3">
    <name type="scientific">Marasmius crinis-equi</name>
    <dbReference type="NCBI Taxonomy" id="585013"/>
    <lineage>
        <taxon>Eukaryota</taxon>
        <taxon>Fungi</taxon>
        <taxon>Dikarya</taxon>
        <taxon>Basidiomycota</taxon>
        <taxon>Agaricomycotina</taxon>
        <taxon>Agaricomycetes</taxon>
        <taxon>Agaricomycetidae</taxon>
        <taxon>Agaricales</taxon>
        <taxon>Marasmiineae</taxon>
        <taxon>Marasmiaceae</taxon>
        <taxon>Marasmius</taxon>
    </lineage>
</organism>
<feature type="compositionally biased region" description="Polar residues" evidence="1">
    <location>
        <begin position="49"/>
        <end position="63"/>
    </location>
</feature>
<accession>A0ABR3EQW6</accession>
<name>A0ABR3EQW6_9AGAR</name>
<proteinExistence type="predicted"/>
<evidence type="ECO:0000313" key="2">
    <source>
        <dbReference type="EMBL" id="KAL0565266.1"/>
    </source>
</evidence>
<reference evidence="2 3" key="1">
    <citation type="submission" date="2024-02" db="EMBL/GenBank/DDBJ databases">
        <title>A draft genome for the cacao thread blight pathogen Marasmius crinis-equi.</title>
        <authorList>
            <person name="Cohen S.P."/>
            <person name="Baruah I.K."/>
            <person name="Amoako-Attah I."/>
            <person name="Bukari Y."/>
            <person name="Meinhardt L.W."/>
            <person name="Bailey B.A."/>
        </authorList>
    </citation>
    <scope>NUCLEOTIDE SEQUENCE [LARGE SCALE GENOMIC DNA]</scope>
    <source>
        <strain evidence="2 3">GH-76</strain>
    </source>
</reference>
<feature type="compositionally biased region" description="Polar residues" evidence="1">
    <location>
        <begin position="74"/>
        <end position="85"/>
    </location>
</feature>
<dbReference type="Proteomes" id="UP001465976">
    <property type="component" value="Unassembled WGS sequence"/>
</dbReference>
<evidence type="ECO:0000256" key="1">
    <source>
        <dbReference type="SAM" id="MobiDB-lite"/>
    </source>
</evidence>
<comment type="caution">
    <text evidence="2">The sequence shown here is derived from an EMBL/GenBank/DDBJ whole genome shotgun (WGS) entry which is preliminary data.</text>
</comment>
<protein>
    <submittedName>
        <fullName evidence="2">Uncharacterized protein</fullName>
    </submittedName>
</protein>
<evidence type="ECO:0000313" key="3">
    <source>
        <dbReference type="Proteomes" id="UP001465976"/>
    </source>
</evidence>
<dbReference type="EMBL" id="JBAHYK010002344">
    <property type="protein sequence ID" value="KAL0565266.1"/>
    <property type="molecule type" value="Genomic_DNA"/>
</dbReference>
<gene>
    <name evidence="2" type="ORF">V5O48_016758</name>
</gene>
<keyword evidence="3" id="KW-1185">Reference proteome</keyword>
<feature type="region of interest" description="Disordered" evidence="1">
    <location>
        <begin position="33"/>
        <end position="104"/>
    </location>
</feature>
<feature type="compositionally biased region" description="Basic residues" evidence="1">
    <location>
        <begin position="33"/>
        <end position="48"/>
    </location>
</feature>